<dbReference type="Pfam" id="PF00331">
    <property type="entry name" value="Glyco_hydro_10"/>
    <property type="match status" value="1"/>
</dbReference>
<comment type="catalytic activity">
    <reaction evidence="1">
        <text>Endohydrolysis of (1-&gt;4)-beta-D-xylosidic linkages in xylans.</text>
        <dbReference type="EC" id="3.2.1.8"/>
    </reaction>
</comment>
<evidence type="ECO:0000256" key="5">
    <source>
        <dbReference type="ARBA" id="ARBA00022729"/>
    </source>
</evidence>
<dbReference type="AlphaFoldDB" id="A4UWY9"/>
<keyword evidence="5" id="KW-0732">Signal</keyword>
<dbReference type="PANTHER" id="PTHR31490">
    <property type="entry name" value="GLYCOSYL HYDROLASE"/>
    <property type="match status" value="1"/>
</dbReference>
<dbReference type="InterPro" id="IPR017853">
    <property type="entry name" value="GH"/>
</dbReference>
<dbReference type="InterPro" id="IPR044846">
    <property type="entry name" value="GH10"/>
</dbReference>
<dbReference type="Gene3D" id="3.20.20.80">
    <property type="entry name" value="Glycosidases"/>
    <property type="match status" value="1"/>
</dbReference>
<evidence type="ECO:0000256" key="4">
    <source>
        <dbReference type="ARBA" id="ARBA00022651"/>
    </source>
</evidence>
<evidence type="ECO:0000313" key="11">
    <source>
        <dbReference type="EMBL" id="BAF57399.1"/>
    </source>
</evidence>
<dbReference type="SUPFAM" id="SSF51445">
    <property type="entry name" value="(Trans)glycosidases"/>
    <property type="match status" value="1"/>
</dbReference>
<keyword evidence="6 11" id="KW-0378">Hydrolase</keyword>
<keyword evidence="4" id="KW-0858">Xylan degradation</keyword>
<dbReference type="CAZy" id="GH10">
    <property type="family name" value="Glycoside Hydrolase Family 10"/>
</dbReference>
<dbReference type="EC" id="3.2.1.8" evidence="3"/>
<sequence length="298" mass="31644">MFAALVLSAFSSVPLAKNSSKFLGNVVAGIVPPSFDTYWNAIGTTNGGEWNIIEATRGRYNFGVADVAANHSKLAKIPFNLHALFYGAAEPAWVARLAAAEQKTVVDSFIKAVGARYTPDFVEVVANPVHNPVAVRPALGGDGTTGYDWLVYLYKAARDAFPKAKLLVSEYDLLTGNATLSAFIRIIDVLKNQKVIDGIGVTVQGGNLARLNNATVVASLNTLGATGLPVYLTSLETAAAEAAEVGVIERLFPLIWHNAGVKGVILNGYIPSLLSLAGEEREALRWLKAYLDSAAGKV</sequence>
<evidence type="ECO:0000256" key="7">
    <source>
        <dbReference type="ARBA" id="ARBA00023277"/>
    </source>
</evidence>
<evidence type="ECO:0000259" key="10">
    <source>
        <dbReference type="Pfam" id="PF00331"/>
    </source>
</evidence>
<dbReference type="EMBL" id="AB274640">
    <property type="protein sequence ID" value="BAF57399.1"/>
    <property type="molecule type" value="mRNA"/>
</dbReference>
<organism evidence="11">
    <name type="scientific">uncultured symbiotic protist of Neotermes koshunensis</name>
    <dbReference type="NCBI Taxonomy" id="403660"/>
    <lineage>
        <taxon>Eukaryota</taxon>
        <taxon>environmental samples</taxon>
    </lineage>
</organism>
<evidence type="ECO:0000256" key="9">
    <source>
        <dbReference type="ARBA" id="ARBA00023326"/>
    </source>
</evidence>
<dbReference type="GO" id="GO:0045493">
    <property type="term" value="P:xylan catabolic process"/>
    <property type="evidence" value="ECO:0007669"/>
    <property type="project" value="UniProtKB-KW"/>
</dbReference>
<evidence type="ECO:0000256" key="2">
    <source>
        <dbReference type="ARBA" id="ARBA00007495"/>
    </source>
</evidence>
<feature type="domain" description="GH10" evidence="10">
    <location>
        <begin position="33"/>
        <end position="241"/>
    </location>
</feature>
<evidence type="ECO:0000256" key="6">
    <source>
        <dbReference type="ARBA" id="ARBA00022801"/>
    </source>
</evidence>
<keyword evidence="9" id="KW-0624">Polysaccharide degradation</keyword>
<evidence type="ECO:0000256" key="8">
    <source>
        <dbReference type="ARBA" id="ARBA00023295"/>
    </source>
</evidence>
<dbReference type="InterPro" id="IPR001000">
    <property type="entry name" value="GH10_dom"/>
</dbReference>
<dbReference type="PANTHER" id="PTHR31490:SF88">
    <property type="entry name" value="BETA-XYLANASE"/>
    <property type="match status" value="1"/>
</dbReference>
<keyword evidence="7" id="KW-0119">Carbohydrate metabolism</keyword>
<reference evidence="11" key="1">
    <citation type="journal article" date="2010" name="PLoS ONE">
        <title>Phylogenetic analysis of cellulolytic enzyme genes from representative lineages of termites and a related cockroach.</title>
        <authorList>
            <person name="Todaka N."/>
            <person name="Inoue T."/>
            <person name="Saita K."/>
            <person name="Ohkuma M."/>
            <person name="Nalepa C.A."/>
            <person name="Lenz M."/>
            <person name="Kudo T."/>
            <person name="Moriya S."/>
        </authorList>
    </citation>
    <scope>NUCLEOTIDE SEQUENCE</scope>
</reference>
<evidence type="ECO:0000256" key="1">
    <source>
        <dbReference type="ARBA" id="ARBA00000681"/>
    </source>
</evidence>
<evidence type="ECO:0000256" key="3">
    <source>
        <dbReference type="ARBA" id="ARBA00012590"/>
    </source>
</evidence>
<proteinExistence type="evidence at transcript level"/>
<keyword evidence="8" id="KW-0326">Glycosidase</keyword>
<dbReference type="GO" id="GO:0031176">
    <property type="term" value="F:endo-1,4-beta-xylanase activity"/>
    <property type="evidence" value="ECO:0007669"/>
    <property type="project" value="UniProtKB-EC"/>
</dbReference>
<comment type="similarity">
    <text evidence="2">Belongs to the glycosyl hydrolase 10 (cellulase F) family.</text>
</comment>
<name>A4UWY9_9EUKA</name>
<protein>
    <recommendedName>
        <fullName evidence="3">endo-1,4-beta-xylanase</fullName>
        <ecNumber evidence="3">3.2.1.8</ecNumber>
    </recommendedName>
</protein>
<accession>A4UWY9</accession>